<dbReference type="Pfam" id="PF00510">
    <property type="entry name" value="COX3"/>
    <property type="match status" value="2"/>
</dbReference>
<evidence type="ECO:0000256" key="4">
    <source>
        <dbReference type="ARBA" id="ARBA00022989"/>
    </source>
</evidence>
<dbReference type="AlphaFoldDB" id="A0A918TQ17"/>
<sequence>MDIPYTVTARKDTGLYNAKVGIWLFLASEVMLFGGLFSGYVFLRVYADFPWPERALPVVPGLINTFILIGSSVTIVFAWAALKMRKWRQFQVFMIITLLCAGLFMVLKGIEYKAKWSHQAVRMKDFVVIEGHTHKATIDNTGHIHHYHPEGEHGEKGHAAIGDEANGMILVAAEGDSHGEEGHHSDEGLTQSEPFEFNRVVFKADSVTVDLEKFYDPVIRDLMKQAQDQGKSIVLTGDLYGRSTHEVDEKLLASKGDLLSLGMLKKLRAVHLDAKAHNAAIKTKQNRKAWAQLRGSLPKDQKGAPSYKIKGDLVLDEEFNKFLVSAPSSVRFEIMDAAEEGTEKTAASATFVLKPREVREGAESSSLRDGTLLEGELDAKHSQIEMAADAIDFRFVAQRAVEKGIDPEVAIQNTWLIKNNPEVKELWAEHKSHIDKLAKELEKHGFDKNGKPKQFPTDTERYRMGWQELVNMGEGKEVMGVFSGFAGPNHKKDYAKHFPEIVVPREETNLESKFTPRWNNYYAIYFLITGLHGLHVIGGALVLGHFLFCGKKMYLNNPERLANRVEVGGLFWHFVDLVWIFLFPILYLM</sequence>
<feature type="transmembrane region" description="Helical" evidence="6">
    <location>
        <begin position="568"/>
        <end position="588"/>
    </location>
</feature>
<dbReference type="InterPro" id="IPR000298">
    <property type="entry name" value="Cyt_c_oxidase-like_su3"/>
</dbReference>
<reference evidence="8" key="1">
    <citation type="journal article" date="2014" name="Int. J. Syst. Evol. Microbiol.">
        <title>Complete genome sequence of Corynebacterium casei LMG S-19264T (=DSM 44701T), isolated from a smear-ripened cheese.</title>
        <authorList>
            <consortium name="US DOE Joint Genome Institute (JGI-PGF)"/>
            <person name="Walter F."/>
            <person name="Albersmeier A."/>
            <person name="Kalinowski J."/>
            <person name="Ruckert C."/>
        </authorList>
    </citation>
    <scope>NUCLEOTIDE SEQUENCE</scope>
    <source>
        <strain evidence="8">KCTC 12988</strain>
    </source>
</reference>
<dbReference type="GO" id="GO:0004129">
    <property type="term" value="F:cytochrome-c oxidase activity"/>
    <property type="evidence" value="ECO:0007669"/>
    <property type="project" value="InterPro"/>
</dbReference>
<dbReference type="PANTHER" id="PTHR11403:SF6">
    <property type="entry name" value="NITRIC OXIDE REDUCTASE SUBUNIT E"/>
    <property type="match status" value="1"/>
</dbReference>
<dbReference type="EMBL" id="BMXI01000011">
    <property type="protein sequence ID" value="GHC58442.1"/>
    <property type="molecule type" value="Genomic_DNA"/>
</dbReference>
<dbReference type="CDD" id="cd00386">
    <property type="entry name" value="Heme_Cu_Oxidase_III_like"/>
    <property type="match status" value="2"/>
</dbReference>
<evidence type="ECO:0000259" key="7">
    <source>
        <dbReference type="PROSITE" id="PS50253"/>
    </source>
</evidence>
<protein>
    <recommendedName>
        <fullName evidence="7">Heme-copper oxidase subunit III family profile domain-containing protein</fullName>
    </recommendedName>
</protein>
<evidence type="ECO:0000256" key="3">
    <source>
        <dbReference type="ARBA" id="ARBA00022692"/>
    </source>
</evidence>
<feature type="transmembrane region" description="Helical" evidence="6">
    <location>
        <begin position="522"/>
        <end position="548"/>
    </location>
</feature>
<dbReference type="Gene3D" id="1.20.120.80">
    <property type="entry name" value="Cytochrome c oxidase, subunit III, four-helix bundle"/>
    <property type="match status" value="2"/>
</dbReference>
<reference evidence="8" key="2">
    <citation type="submission" date="2020-09" db="EMBL/GenBank/DDBJ databases">
        <authorList>
            <person name="Sun Q."/>
            <person name="Kim S."/>
        </authorList>
    </citation>
    <scope>NUCLEOTIDE SEQUENCE</scope>
    <source>
        <strain evidence="8">KCTC 12988</strain>
    </source>
</reference>
<dbReference type="Proteomes" id="UP000644507">
    <property type="component" value="Unassembled WGS sequence"/>
</dbReference>
<evidence type="ECO:0000256" key="2">
    <source>
        <dbReference type="ARBA" id="ARBA00010581"/>
    </source>
</evidence>
<feature type="transmembrane region" description="Helical" evidence="6">
    <location>
        <begin position="88"/>
        <end position="107"/>
    </location>
</feature>
<feature type="transmembrane region" description="Helical" evidence="6">
    <location>
        <begin position="20"/>
        <end position="43"/>
    </location>
</feature>
<dbReference type="RefSeq" id="WP_229809520.1">
    <property type="nucleotide sequence ID" value="NZ_BMXI01000011.1"/>
</dbReference>
<name>A0A918TQ17_9BACT</name>
<evidence type="ECO:0000313" key="9">
    <source>
        <dbReference type="Proteomes" id="UP000644507"/>
    </source>
</evidence>
<dbReference type="InterPro" id="IPR035973">
    <property type="entry name" value="Cyt_c_oxidase_su3-like_sf"/>
</dbReference>
<gene>
    <name evidence="8" type="ORF">GCM10007100_26800</name>
</gene>
<evidence type="ECO:0000256" key="5">
    <source>
        <dbReference type="ARBA" id="ARBA00023136"/>
    </source>
</evidence>
<comment type="caution">
    <text evidence="8">The sequence shown here is derived from an EMBL/GenBank/DDBJ whole genome shotgun (WGS) entry which is preliminary data.</text>
</comment>
<dbReference type="GO" id="GO:0016020">
    <property type="term" value="C:membrane"/>
    <property type="evidence" value="ECO:0007669"/>
    <property type="project" value="UniProtKB-SubCell"/>
</dbReference>
<dbReference type="PANTHER" id="PTHR11403">
    <property type="entry name" value="CYTOCHROME C OXIDASE SUBUNIT III"/>
    <property type="match status" value="1"/>
</dbReference>
<keyword evidence="5 6" id="KW-0472">Membrane</keyword>
<dbReference type="InterPro" id="IPR013833">
    <property type="entry name" value="Cyt_c_oxidase_su3_a-hlx"/>
</dbReference>
<comment type="subcellular location">
    <subcellularLocation>
        <location evidence="1">Membrane</location>
        <topology evidence="1">Multi-pass membrane protein</topology>
    </subcellularLocation>
</comment>
<keyword evidence="3 6" id="KW-0812">Transmembrane</keyword>
<keyword evidence="4 6" id="KW-1133">Transmembrane helix</keyword>
<evidence type="ECO:0000256" key="1">
    <source>
        <dbReference type="ARBA" id="ARBA00004141"/>
    </source>
</evidence>
<comment type="similarity">
    <text evidence="2">Belongs to the cytochrome c oxidase subunit 3 family.</text>
</comment>
<feature type="transmembrane region" description="Helical" evidence="6">
    <location>
        <begin position="55"/>
        <end position="82"/>
    </location>
</feature>
<feature type="domain" description="Heme-copper oxidase subunit III family profile" evidence="7">
    <location>
        <begin position="1"/>
        <end position="589"/>
    </location>
</feature>
<accession>A0A918TQ17</accession>
<dbReference type="GO" id="GO:0019646">
    <property type="term" value="P:aerobic electron transport chain"/>
    <property type="evidence" value="ECO:0007669"/>
    <property type="project" value="InterPro"/>
</dbReference>
<dbReference type="PROSITE" id="PS50253">
    <property type="entry name" value="COX3"/>
    <property type="match status" value="1"/>
</dbReference>
<evidence type="ECO:0000256" key="6">
    <source>
        <dbReference type="SAM" id="Phobius"/>
    </source>
</evidence>
<evidence type="ECO:0000313" key="8">
    <source>
        <dbReference type="EMBL" id="GHC58442.1"/>
    </source>
</evidence>
<keyword evidence="9" id="KW-1185">Reference proteome</keyword>
<proteinExistence type="inferred from homology"/>
<dbReference type="InterPro" id="IPR024791">
    <property type="entry name" value="Cyt_c/ubiquinol_Oxase_su3"/>
</dbReference>
<dbReference type="SUPFAM" id="SSF81452">
    <property type="entry name" value="Cytochrome c oxidase subunit III-like"/>
    <property type="match status" value="2"/>
</dbReference>
<organism evidence="8 9">
    <name type="scientific">Roseibacillus persicicus</name>
    <dbReference type="NCBI Taxonomy" id="454148"/>
    <lineage>
        <taxon>Bacteria</taxon>
        <taxon>Pseudomonadati</taxon>
        <taxon>Verrucomicrobiota</taxon>
        <taxon>Verrucomicrobiia</taxon>
        <taxon>Verrucomicrobiales</taxon>
        <taxon>Verrucomicrobiaceae</taxon>
        <taxon>Roseibacillus</taxon>
    </lineage>
</organism>